<dbReference type="InterPro" id="IPR006660">
    <property type="entry name" value="Arsenate_reductase-like"/>
</dbReference>
<proteinExistence type="inferred from homology"/>
<dbReference type="Gene3D" id="3.40.30.10">
    <property type="entry name" value="Glutaredoxin"/>
    <property type="match status" value="1"/>
</dbReference>
<dbReference type="SUPFAM" id="SSF52833">
    <property type="entry name" value="Thioredoxin-like"/>
    <property type="match status" value="1"/>
</dbReference>
<accession>A0A252CAY3</accession>
<name>A0A252CAY3_9LACT</name>
<evidence type="ECO:0000313" key="3">
    <source>
        <dbReference type="Proteomes" id="UP000194606"/>
    </source>
</evidence>
<dbReference type="EMBL" id="MUIZ01000014">
    <property type="protein sequence ID" value="OUK02752.1"/>
    <property type="molecule type" value="Genomic_DNA"/>
</dbReference>
<gene>
    <name evidence="2" type="ORF">BZZ03_11185</name>
</gene>
<evidence type="ECO:0000256" key="1">
    <source>
        <dbReference type="PROSITE-ProRule" id="PRU01282"/>
    </source>
</evidence>
<comment type="caution">
    <text evidence="2">The sequence shown here is derived from an EMBL/GenBank/DDBJ whole genome shotgun (WGS) entry which is preliminary data.</text>
</comment>
<dbReference type="PANTHER" id="PTHR30041:SF8">
    <property type="entry name" value="PROTEIN YFFB"/>
    <property type="match status" value="1"/>
</dbReference>
<dbReference type="AlphaFoldDB" id="A0A252CAY3"/>
<sequence>MNMENITIYYKENSDACTKAMDWFEKNNITVNMKKIDTITHREIFQLIYLSGLDVSDILRKLHMYSFLEQKNKWKLNKLRFGESLSFLERHTELLELPIVLSNEKAVSGYNEEQLKSFLL</sequence>
<evidence type="ECO:0008006" key="4">
    <source>
        <dbReference type="Google" id="ProtNLM"/>
    </source>
</evidence>
<organism evidence="2 3">
    <name type="scientific">Lactococcus petauri</name>
    <dbReference type="NCBI Taxonomy" id="1940789"/>
    <lineage>
        <taxon>Bacteria</taxon>
        <taxon>Bacillati</taxon>
        <taxon>Bacillota</taxon>
        <taxon>Bacilli</taxon>
        <taxon>Lactobacillales</taxon>
        <taxon>Streptococcaceae</taxon>
        <taxon>Lactococcus</taxon>
    </lineage>
</organism>
<dbReference type="PROSITE" id="PS51353">
    <property type="entry name" value="ARSC"/>
    <property type="match status" value="1"/>
</dbReference>
<reference evidence="2 3" key="1">
    <citation type="submission" date="2017-02" db="EMBL/GenBank/DDBJ databases">
        <authorList>
            <person name="Peterson S.W."/>
        </authorList>
    </citation>
    <scope>NUCLEOTIDE SEQUENCE [LARGE SCALE GENOMIC DNA]</scope>
    <source>
        <strain evidence="2">159469</strain>
    </source>
</reference>
<dbReference type="Proteomes" id="UP000194606">
    <property type="component" value="Unassembled WGS sequence"/>
</dbReference>
<comment type="similarity">
    <text evidence="1">Belongs to the ArsC family.</text>
</comment>
<dbReference type="InterPro" id="IPR036249">
    <property type="entry name" value="Thioredoxin-like_sf"/>
</dbReference>
<protein>
    <recommendedName>
        <fullName evidence="4">Arsenate reductase</fullName>
    </recommendedName>
</protein>
<dbReference type="Pfam" id="PF03960">
    <property type="entry name" value="ArsC"/>
    <property type="match status" value="1"/>
</dbReference>
<dbReference type="PANTHER" id="PTHR30041">
    <property type="entry name" value="ARSENATE REDUCTASE"/>
    <property type="match status" value="1"/>
</dbReference>
<evidence type="ECO:0000313" key="2">
    <source>
        <dbReference type="EMBL" id="OUK02752.1"/>
    </source>
</evidence>